<dbReference type="RefSeq" id="WP_394164128.1">
    <property type="nucleotide sequence ID" value="NZ_JBHGCJ010000012.1"/>
</dbReference>
<feature type="region of interest" description="Disordered" evidence="1">
    <location>
        <begin position="18"/>
        <end position="58"/>
    </location>
</feature>
<feature type="transmembrane region" description="Helical" evidence="2">
    <location>
        <begin position="72"/>
        <end position="89"/>
    </location>
</feature>
<accession>A0ABW7D0M8</accession>
<evidence type="ECO:0008006" key="5">
    <source>
        <dbReference type="Google" id="ProtNLM"/>
    </source>
</evidence>
<evidence type="ECO:0000313" key="3">
    <source>
        <dbReference type="EMBL" id="MFG6110563.1"/>
    </source>
</evidence>
<evidence type="ECO:0000256" key="2">
    <source>
        <dbReference type="SAM" id="Phobius"/>
    </source>
</evidence>
<comment type="caution">
    <text evidence="3">The sequence shown here is derived from an EMBL/GenBank/DDBJ whole genome shotgun (WGS) entry which is preliminary data.</text>
</comment>
<name>A0ABW7D0M8_9GAMM</name>
<organism evidence="3 4">
    <name type="scientific">Stenotrophomonas nematodicola</name>
    <dbReference type="NCBI Taxonomy" id="2656746"/>
    <lineage>
        <taxon>Bacteria</taxon>
        <taxon>Pseudomonadati</taxon>
        <taxon>Pseudomonadota</taxon>
        <taxon>Gammaproteobacteria</taxon>
        <taxon>Lysobacterales</taxon>
        <taxon>Lysobacteraceae</taxon>
        <taxon>Stenotrophomonas</taxon>
    </lineage>
</organism>
<dbReference type="Proteomes" id="UP001605261">
    <property type="component" value="Unassembled WGS sequence"/>
</dbReference>
<gene>
    <name evidence="3" type="ORF">ACEU0G_000440</name>
</gene>
<keyword evidence="2" id="KW-1133">Transmembrane helix</keyword>
<sequence>MGLPVDPTLTSLLERTNLDELLAPEKPAPGDGPVDGPSTRPRPRTPSRAPQPPAPRAAAVDYEIRSPIARGCILLMLGGPCIGMGLLLMEKCWSGPVEHPVLSMMGTGVALLMIAAVPYRLLGRRPDTPVATPSPGRSVQARRP</sequence>
<reference evidence="3 4" key="1">
    <citation type="submission" date="2024-09" db="EMBL/GenBank/DDBJ databases">
        <authorList>
            <consortium name="All-Russian atlas of soil microorganisms"/>
            <consortium name="as a basis for the search for new antimicrobial producers and enzymes with unique properties"/>
            <person name="Sokolova E.A."/>
            <person name="Voronina E.N."/>
        </authorList>
    </citation>
    <scope>NUCLEOTIDE SEQUENCE [LARGE SCALE GENOMIC DNA]</scope>
    <source>
        <strain evidence="3 4">AF-22b-331.1</strain>
    </source>
</reference>
<keyword evidence="2" id="KW-0812">Transmembrane</keyword>
<keyword evidence="2" id="KW-0472">Membrane</keyword>
<evidence type="ECO:0000256" key="1">
    <source>
        <dbReference type="SAM" id="MobiDB-lite"/>
    </source>
</evidence>
<feature type="region of interest" description="Disordered" evidence="1">
    <location>
        <begin position="125"/>
        <end position="144"/>
    </location>
</feature>
<feature type="transmembrane region" description="Helical" evidence="2">
    <location>
        <begin position="101"/>
        <end position="122"/>
    </location>
</feature>
<dbReference type="EMBL" id="JBHGCJ010000012">
    <property type="protein sequence ID" value="MFG6110563.1"/>
    <property type="molecule type" value="Genomic_DNA"/>
</dbReference>
<protein>
    <recommendedName>
        <fullName evidence="5">Transmembrane protein</fullName>
    </recommendedName>
</protein>
<proteinExistence type="predicted"/>
<evidence type="ECO:0000313" key="4">
    <source>
        <dbReference type="Proteomes" id="UP001605261"/>
    </source>
</evidence>
<keyword evidence="4" id="KW-1185">Reference proteome</keyword>